<evidence type="ECO:0000313" key="2">
    <source>
        <dbReference type="Proteomes" id="UP000698242"/>
    </source>
</evidence>
<dbReference type="AlphaFoldDB" id="A0A921TC68"/>
<dbReference type="EMBL" id="APKE01000012">
    <property type="protein sequence ID" value="KAF0676725.1"/>
    <property type="molecule type" value="Genomic_DNA"/>
</dbReference>
<keyword evidence="2" id="KW-1185">Reference proteome</keyword>
<organism evidence="1 2">
    <name type="scientific">Profundibacterium mesophilum KAUST100406-0324</name>
    <dbReference type="NCBI Taxonomy" id="1037889"/>
    <lineage>
        <taxon>Bacteria</taxon>
        <taxon>Pseudomonadati</taxon>
        <taxon>Pseudomonadota</taxon>
        <taxon>Alphaproteobacteria</taxon>
        <taxon>Rhodobacterales</taxon>
        <taxon>Roseobacteraceae</taxon>
        <taxon>Profundibacterium</taxon>
    </lineage>
</organism>
<name>A0A921TC68_9RHOB</name>
<evidence type="ECO:0000313" key="1">
    <source>
        <dbReference type="EMBL" id="KAF0676725.1"/>
    </source>
</evidence>
<comment type="caution">
    <text evidence="1">The sequence shown here is derived from an EMBL/GenBank/DDBJ whole genome shotgun (WGS) entry which is preliminary data.</text>
</comment>
<proteinExistence type="predicted"/>
<dbReference type="Proteomes" id="UP000698242">
    <property type="component" value="Unassembled WGS sequence"/>
</dbReference>
<protein>
    <submittedName>
        <fullName evidence="1">Phage tail component protein X</fullName>
    </submittedName>
</protein>
<reference evidence="1" key="1">
    <citation type="submission" date="2013-03" db="EMBL/GenBank/DDBJ databases">
        <title>Genome Sequence of the Profundibacterium mesophilum strain KAUST100406-0324T from Red Sea, a novel genus in the family Rhodobacteraceae.</title>
        <authorList>
            <person name="Essack M."/>
            <person name="Alam I."/>
            <person name="Lafi F."/>
            <person name="Alawi W."/>
            <person name="Kamanu F."/>
            <person name="Al-Suwailem A."/>
            <person name="Lee O.O."/>
            <person name="Xu Y."/>
            <person name="Bajic V."/>
            <person name="Qian P.-Y."/>
            <person name="Archer J."/>
        </authorList>
    </citation>
    <scope>NUCLEOTIDE SEQUENCE</scope>
    <source>
        <strain evidence="1">KAUST100406-0324</strain>
    </source>
</reference>
<gene>
    <name evidence="1" type="primary">gpX</name>
    <name evidence="1" type="ORF">PMES_00912</name>
</gene>
<dbReference type="InterPro" id="IPR008861">
    <property type="entry name" value="GpX-like"/>
</dbReference>
<dbReference type="Pfam" id="PF05489">
    <property type="entry name" value="Phage_tail_X"/>
    <property type="match status" value="1"/>
</dbReference>
<accession>A0A921TC68</accession>
<sequence>MIVRTRQGDMLDDLLYEAFGHHSDIAAVLDLNPGLAARGPLLPAGLELRLPDTVPSARDVAEPVRLWGRP</sequence>
<dbReference type="RefSeq" id="WP_159964334.1">
    <property type="nucleotide sequence ID" value="NZ_APKE01000012.1"/>
</dbReference>